<protein>
    <submittedName>
        <fullName evidence="2">Uncharacterized protein</fullName>
    </submittedName>
</protein>
<organism evidence="2 3">
    <name type="scientific">Candidatus Methylumidiphilus alinenensis</name>
    <dbReference type="NCBI Taxonomy" id="2202197"/>
    <lineage>
        <taxon>Bacteria</taxon>
        <taxon>Pseudomonadati</taxon>
        <taxon>Pseudomonadota</taxon>
        <taxon>Gammaproteobacteria</taxon>
        <taxon>Methylococcales</taxon>
        <taxon>Candidatus Methylumidiphilus</taxon>
    </lineage>
</organism>
<proteinExistence type="predicted"/>
<evidence type="ECO:0000313" key="2">
    <source>
        <dbReference type="EMBL" id="PZN74996.1"/>
    </source>
</evidence>
<sequence>MIFKSKKQLFWPLFFYSFIHPSFIRDPPALFSLFAKNREPKKNEHPGGLRRPAPAENQPTRTASSKMQKPLP</sequence>
<dbReference type="AlphaFoldDB" id="A0A2W4QVA7"/>
<name>A0A2W4QVA7_9GAMM</name>
<comment type="caution">
    <text evidence="2">The sequence shown here is derived from an EMBL/GenBank/DDBJ whole genome shotgun (WGS) entry which is preliminary data.</text>
</comment>
<feature type="region of interest" description="Disordered" evidence="1">
    <location>
        <begin position="40"/>
        <end position="72"/>
    </location>
</feature>
<feature type="compositionally biased region" description="Polar residues" evidence="1">
    <location>
        <begin position="57"/>
        <end position="72"/>
    </location>
</feature>
<gene>
    <name evidence="2" type="ORF">DM484_19925</name>
</gene>
<evidence type="ECO:0000256" key="1">
    <source>
        <dbReference type="SAM" id="MobiDB-lite"/>
    </source>
</evidence>
<evidence type="ECO:0000313" key="3">
    <source>
        <dbReference type="Proteomes" id="UP000249396"/>
    </source>
</evidence>
<accession>A0A2W4QVA7</accession>
<dbReference type="Proteomes" id="UP000249396">
    <property type="component" value="Unassembled WGS sequence"/>
</dbReference>
<reference evidence="2 3" key="1">
    <citation type="journal article" date="2018" name="Aquat. Microb. Ecol.">
        <title>Gammaproteobacterial methanotrophs dominate.</title>
        <authorList>
            <person name="Rissanen A.J."/>
            <person name="Saarenheimo J."/>
            <person name="Tiirola M."/>
            <person name="Peura S."/>
            <person name="Aalto S.L."/>
            <person name="Karvinen A."/>
            <person name="Nykanen H."/>
        </authorList>
    </citation>
    <scope>NUCLEOTIDE SEQUENCE [LARGE SCALE GENOMIC DNA]</scope>
    <source>
        <strain evidence="2">AMbin10</strain>
    </source>
</reference>
<dbReference type="EMBL" id="QJPH01000406">
    <property type="protein sequence ID" value="PZN74996.1"/>
    <property type="molecule type" value="Genomic_DNA"/>
</dbReference>